<dbReference type="FunFam" id="3.60.40.10:FF:000041">
    <property type="entry name" value="Protein phosphatase 2C 51"/>
    <property type="match status" value="1"/>
</dbReference>
<evidence type="ECO:0000256" key="5">
    <source>
        <dbReference type="ARBA" id="ARBA00022723"/>
    </source>
</evidence>
<comment type="caution">
    <text evidence="13">The sequence shown here is derived from an EMBL/GenBank/DDBJ whole genome shotgun (WGS) entry which is preliminary data.</text>
</comment>
<comment type="cofactor">
    <cofactor evidence="2">
        <name>Mg(2+)</name>
        <dbReference type="ChEBI" id="CHEBI:18420"/>
    </cofactor>
</comment>
<evidence type="ECO:0000313" key="14">
    <source>
        <dbReference type="Proteomes" id="UP000734854"/>
    </source>
</evidence>
<dbReference type="InterPro" id="IPR001932">
    <property type="entry name" value="PPM-type_phosphatase-like_dom"/>
</dbReference>
<keyword evidence="5" id="KW-0479">Metal-binding</keyword>
<dbReference type="Proteomes" id="UP000734854">
    <property type="component" value="Unassembled WGS sequence"/>
</dbReference>
<keyword evidence="7" id="KW-0460">Magnesium</keyword>
<dbReference type="SMART" id="SM00332">
    <property type="entry name" value="PP2Cc"/>
    <property type="match status" value="1"/>
</dbReference>
<feature type="domain" description="PPM-type phosphatase" evidence="12">
    <location>
        <begin position="67"/>
        <end position="349"/>
    </location>
</feature>
<dbReference type="GO" id="GO:0004722">
    <property type="term" value="F:protein serine/threonine phosphatase activity"/>
    <property type="evidence" value="ECO:0007669"/>
    <property type="project" value="UniProtKB-EC"/>
</dbReference>
<evidence type="ECO:0000256" key="8">
    <source>
        <dbReference type="ARBA" id="ARBA00022912"/>
    </source>
</evidence>
<keyword evidence="9" id="KW-0464">Manganese</keyword>
<keyword evidence="8 10" id="KW-0904">Protein phosphatase</keyword>
<dbReference type="PROSITE" id="PS51746">
    <property type="entry name" value="PPM_2"/>
    <property type="match status" value="1"/>
</dbReference>
<reference evidence="13 14" key="1">
    <citation type="submission" date="2020-08" db="EMBL/GenBank/DDBJ databases">
        <title>Plant Genome Project.</title>
        <authorList>
            <person name="Zhang R.-G."/>
        </authorList>
    </citation>
    <scope>NUCLEOTIDE SEQUENCE [LARGE SCALE GENOMIC DNA]</scope>
    <source>
        <tissue evidence="13">Rhizome</tissue>
    </source>
</reference>
<gene>
    <name evidence="13" type="ORF">ZIOFF_057420</name>
</gene>
<feature type="region of interest" description="Disordered" evidence="11">
    <location>
        <begin position="1"/>
        <end position="46"/>
    </location>
</feature>
<evidence type="ECO:0000259" key="12">
    <source>
        <dbReference type="PROSITE" id="PS51746"/>
    </source>
</evidence>
<evidence type="ECO:0000256" key="4">
    <source>
        <dbReference type="ARBA" id="ARBA00013081"/>
    </source>
</evidence>
<dbReference type="EC" id="3.1.3.16" evidence="4"/>
<organism evidence="13 14">
    <name type="scientific">Zingiber officinale</name>
    <name type="common">Ginger</name>
    <name type="synonym">Amomum zingiber</name>
    <dbReference type="NCBI Taxonomy" id="94328"/>
    <lineage>
        <taxon>Eukaryota</taxon>
        <taxon>Viridiplantae</taxon>
        <taxon>Streptophyta</taxon>
        <taxon>Embryophyta</taxon>
        <taxon>Tracheophyta</taxon>
        <taxon>Spermatophyta</taxon>
        <taxon>Magnoliopsida</taxon>
        <taxon>Liliopsida</taxon>
        <taxon>Zingiberales</taxon>
        <taxon>Zingiberaceae</taxon>
        <taxon>Zingiber</taxon>
    </lineage>
</organism>
<protein>
    <recommendedName>
        <fullName evidence="4">protein-serine/threonine phosphatase</fullName>
        <ecNumber evidence="4">3.1.3.16</ecNumber>
    </recommendedName>
</protein>
<dbReference type="PANTHER" id="PTHR47992">
    <property type="entry name" value="PROTEIN PHOSPHATASE"/>
    <property type="match status" value="1"/>
</dbReference>
<dbReference type="GO" id="GO:0046872">
    <property type="term" value="F:metal ion binding"/>
    <property type="evidence" value="ECO:0007669"/>
    <property type="project" value="UniProtKB-KW"/>
</dbReference>
<evidence type="ECO:0000256" key="7">
    <source>
        <dbReference type="ARBA" id="ARBA00022842"/>
    </source>
</evidence>
<evidence type="ECO:0000256" key="9">
    <source>
        <dbReference type="ARBA" id="ARBA00023211"/>
    </source>
</evidence>
<evidence type="ECO:0000256" key="2">
    <source>
        <dbReference type="ARBA" id="ARBA00001946"/>
    </source>
</evidence>
<accession>A0A8J5F797</accession>
<name>A0A8J5F797_ZINOF</name>
<keyword evidence="14" id="KW-1185">Reference proteome</keyword>
<dbReference type="OrthoDB" id="10264738at2759"/>
<dbReference type="AlphaFoldDB" id="A0A8J5F797"/>
<comment type="similarity">
    <text evidence="3 10">Belongs to the PP2C family.</text>
</comment>
<proteinExistence type="inferred from homology"/>
<dbReference type="Pfam" id="PF00481">
    <property type="entry name" value="PP2C"/>
    <property type="match status" value="1"/>
</dbReference>
<dbReference type="EMBL" id="JACMSC010000016">
    <property type="protein sequence ID" value="KAG6480832.1"/>
    <property type="molecule type" value="Genomic_DNA"/>
</dbReference>
<sequence length="359" mass="38940">MESDPPPDPVDLGRTGTEDCPAADTSAPGSESASGSVEEVAKTNPASVVPESRKRCLWRRGGAAAVTWGSSSTVGRRKEMEDAVAVAPGFLDVTCEQVGGCSALPASGEISTVRFFGVYDGHGGSQVANFCAKRVHEVVAEEWDKIQSPECWKRRWEAAFHNGFGRVDNEVIDEAVAPDMVGSTAVVVVLSGCQIIASNCGDSRAILCRGSQRIQLTIDHKPDREDELMRIESLGGRVINWQGPRVSGFLSVSRSIGDRFLRPWVIPVPEVSFMPRNEGDDCLILASDGLWDVMSIEEVGDVACRLLRWHRRNGLVDGASPAQAVANHLTELAYQKNSSDNISVVVVDLKSRSRRRPRQ</sequence>
<keyword evidence="6 10" id="KW-0378">Hydrolase</keyword>
<dbReference type="PROSITE" id="PS01032">
    <property type="entry name" value="PPM_1"/>
    <property type="match status" value="1"/>
</dbReference>
<dbReference type="InterPro" id="IPR000222">
    <property type="entry name" value="PP2C_BS"/>
</dbReference>
<feature type="compositionally biased region" description="Low complexity" evidence="11">
    <location>
        <begin position="26"/>
        <end position="38"/>
    </location>
</feature>
<evidence type="ECO:0000256" key="6">
    <source>
        <dbReference type="ARBA" id="ARBA00022801"/>
    </source>
</evidence>
<dbReference type="CDD" id="cd00143">
    <property type="entry name" value="PP2Cc"/>
    <property type="match status" value="1"/>
</dbReference>
<evidence type="ECO:0000256" key="10">
    <source>
        <dbReference type="RuleBase" id="RU003465"/>
    </source>
</evidence>
<dbReference type="InterPro" id="IPR015655">
    <property type="entry name" value="PP2C"/>
</dbReference>
<evidence type="ECO:0000313" key="13">
    <source>
        <dbReference type="EMBL" id="KAG6480832.1"/>
    </source>
</evidence>
<comment type="cofactor">
    <cofactor evidence="1">
        <name>Mn(2+)</name>
        <dbReference type="ChEBI" id="CHEBI:29035"/>
    </cofactor>
</comment>
<evidence type="ECO:0000256" key="1">
    <source>
        <dbReference type="ARBA" id="ARBA00001936"/>
    </source>
</evidence>
<evidence type="ECO:0000256" key="3">
    <source>
        <dbReference type="ARBA" id="ARBA00006702"/>
    </source>
</evidence>
<evidence type="ECO:0000256" key="11">
    <source>
        <dbReference type="SAM" id="MobiDB-lite"/>
    </source>
</evidence>
<dbReference type="SMART" id="SM00331">
    <property type="entry name" value="PP2C_SIG"/>
    <property type="match status" value="1"/>
</dbReference>